<dbReference type="Proteomes" id="UP000291116">
    <property type="component" value="Unassembled WGS sequence"/>
</dbReference>
<evidence type="ECO:0000313" key="1">
    <source>
        <dbReference type="EMBL" id="VEU38118.1"/>
    </source>
</evidence>
<protein>
    <submittedName>
        <fullName evidence="1">Uncharacterized protein</fullName>
    </submittedName>
</protein>
<dbReference type="AlphaFoldDB" id="A0A448Z7X8"/>
<sequence>MLEATLSTEGEGSSSRFREGSLRQTFMLAPVSPSAIGKTLILLRYSTFALSLAYPLTNICARTFPSTRVMLSASVRSASTGILSSSFVVGLFKPALFCMYSSWTFPSWPMKEFLRLVRLGAGATGRSLAISRLLVSRWKNCREARLARRTAFSSAGLATEARLANSSTRRWSS</sequence>
<evidence type="ECO:0000313" key="2">
    <source>
        <dbReference type="Proteomes" id="UP000291116"/>
    </source>
</evidence>
<name>A0A448Z7X8_9STRA</name>
<gene>
    <name evidence="1" type="ORF">PSNMU_V1.4_AUG-EV-PASAV3_0049320</name>
</gene>
<reference evidence="1 2" key="1">
    <citation type="submission" date="2019-01" db="EMBL/GenBank/DDBJ databases">
        <authorList>
            <person name="Ferrante I. M."/>
        </authorList>
    </citation>
    <scope>NUCLEOTIDE SEQUENCE [LARGE SCALE GENOMIC DNA]</scope>
    <source>
        <strain evidence="1 2">B856</strain>
    </source>
</reference>
<organism evidence="1 2">
    <name type="scientific">Pseudo-nitzschia multistriata</name>
    <dbReference type="NCBI Taxonomy" id="183589"/>
    <lineage>
        <taxon>Eukaryota</taxon>
        <taxon>Sar</taxon>
        <taxon>Stramenopiles</taxon>
        <taxon>Ochrophyta</taxon>
        <taxon>Bacillariophyta</taxon>
        <taxon>Bacillariophyceae</taxon>
        <taxon>Bacillariophycidae</taxon>
        <taxon>Bacillariales</taxon>
        <taxon>Bacillariaceae</taxon>
        <taxon>Pseudo-nitzschia</taxon>
    </lineage>
</organism>
<proteinExistence type="predicted"/>
<dbReference type="EMBL" id="CAACVS010000155">
    <property type="protein sequence ID" value="VEU38118.1"/>
    <property type="molecule type" value="Genomic_DNA"/>
</dbReference>
<accession>A0A448Z7X8</accession>
<keyword evidence="2" id="KW-1185">Reference proteome</keyword>